<dbReference type="SUPFAM" id="SSF55856">
    <property type="entry name" value="Cytochrome b5-like heme/steroid binding domain"/>
    <property type="match status" value="1"/>
</dbReference>
<dbReference type="EMBL" id="JBFXLU010000051">
    <property type="protein sequence ID" value="KAL2848184.1"/>
    <property type="molecule type" value="Genomic_DNA"/>
</dbReference>
<evidence type="ECO:0000256" key="1">
    <source>
        <dbReference type="ARBA" id="ARBA00004141"/>
    </source>
</evidence>
<dbReference type="PANTHER" id="PTHR19353">
    <property type="entry name" value="FATTY ACID DESATURASE 2"/>
    <property type="match status" value="1"/>
</dbReference>
<keyword evidence="12" id="KW-0560">Oxidoreductase</keyword>
<evidence type="ECO:0000256" key="8">
    <source>
        <dbReference type="ARBA" id="ARBA00022692"/>
    </source>
</evidence>
<organism evidence="19 20">
    <name type="scientific">Aspergillus pseudoustus</name>
    <dbReference type="NCBI Taxonomy" id="1810923"/>
    <lineage>
        <taxon>Eukaryota</taxon>
        <taxon>Fungi</taxon>
        <taxon>Dikarya</taxon>
        <taxon>Ascomycota</taxon>
        <taxon>Pezizomycotina</taxon>
        <taxon>Eurotiomycetes</taxon>
        <taxon>Eurotiomycetidae</taxon>
        <taxon>Eurotiales</taxon>
        <taxon>Aspergillaceae</taxon>
        <taxon>Aspergillus</taxon>
        <taxon>Aspergillus subgen. Nidulantes</taxon>
    </lineage>
</organism>
<feature type="transmembrane region" description="Helical" evidence="17">
    <location>
        <begin position="400"/>
        <end position="419"/>
    </location>
</feature>
<dbReference type="Pfam" id="PF00173">
    <property type="entry name" value="Cyt-b5"/>
    <property type="match status" value="1"/>
</dbReference>
<evidence type="ECO:0000313" key="19">
    <source>
        <dbReference type="EMBL" id="KAL2848184.1"/>
    </source>
</evidence>
<name>A0ABR4K7B2_9EURO</name>
<keyword evidence="7" id="KW-0349">Heme</keyword>
<dbReference type="EC" id="1.14.19.18" evidence="5"/>
<evidence type="ECO:0000256" key="13">
    <source>
        <dbReference type="ARBA" id="ARBA00023004"/>
    </source>
</evidence>
<evidence type="ECO:0000256" key="5">
    <source>
        <dbReference type="ARBA" id="ARBA00012019"/>
    </source>
</evidence>
<evidence type="ECO:0000256" key="14">
    <source>
        <dbReference type="ARBA" id="ARBA00023098"/>
    </source>
</evidence>
<evidence type="ECO:0000256" key="2">
    <source>
        <dbReference type="ARBA" id="ARBA00004760"/>
    </source>
</evidence>
<evidence type="ECO:0000259" key="18">
    <source>
        <dbReference type="PROSITE" id="PS50255"/>
    </source>
</evidence>
<dbReference type="CDD" id="cd03506">
    <property type="entry name" value="Delta6-FADS-like"/>
    <property type="match status" value="1"/>
</dbReference>
<keyword evidence="8 17" id="KW-0812">Transmembrane</keyword>
<dbReference type="Pfam" id="PF00487">
    <property type="entry name" value="FA_desaturase"/>
    <property type="match status" value="1"/>
</dbReference>
<gene>
    <name evidence="19" type="ORF">BJY01DRAFT_262757</name>
</gene>
<evidence type="ECO:0000256" key="7">
    <source>
        <dbReference type="ARBA" id="ARBA00022617"/>
    </source>
</evidence>
<comment type="similarity">
    <text evidence="4">Belongs to the fatty acid desaturase type 1 family.</text>
</comment>
<evidence type="ECO:0000256" key="11">
    <source>
        <dbReference type="ARBA" id="ARBA00022989"/>
    </source>
</evidence>
<dbReference type="Gene3D" id="3.10.120.10">
    <property type="entry name" value="Cytochrome b5-like heme/steroid binding domain"/>
    <property type="match status" value="1"/>
</dbReference>
<feature type="region of interest" description="Disordered" evidence="16">
    <location>
        <begin position="115"/>
        <end position="163"/>
    </location>
</feature>
<evidence type="ECO:0000256" key="3">
    <source>
        <dbReference type="ARBA" id="ARBA00004991"/>
    </source>
</evidence>
<evidence type="ECO:0000256" key="10">
    <source>
        <dbReference type="ARBA" id="ARBA00022919"/>
    </source>
</evidence>
<dbReference type="SMART" id="SM01117">
    <property type="entry name" value="Cyt-b5"/>
    <property type="match status" value="1"/>
</dbReference>
<keyword evidence="20" id="KW-1185">Reference proteome</keyword>
<keyword evidence="10" id="KW-0746">Sphingolipid metabolism</keyword>
<dbReference type="PANTHER" id="PTHR19353:SF30">
    <property type="entry name" value="DELTA 8-(E)-SPHINGOLIPID DESATURASE"/>
    <property type="match status" value="1"/>
</dbReference>
<comment type="pathway">
    <text evidence="2">Lipid metabolism; sphingolipid metabolism.</text>
</comment>
<dbReference type="InterPro" id="IPR005804">
    <property type="entry name" value="FA_desaturase_dom"/>
</dbReference>
<protein>
    <recommendedName>
        <fullName evidence="6">Delta 8-(E)-sphingolipid desaturase</fullName>
        <ecNumber evidence="5">1.14.19.18</ecNumber>
    </recommendedName>
</protein>
<feature type="domain" description="Cytochrome b5 heme-binding" evidence="18">
    <location>
        <begin position="12"/>
        <end position="87"/>
    </location>
</feature>
<feature type="transmembrane region" description="Helical" evidence="17">
    <location>
        <begin position="275"/>
        <end position="297"/>
    </location>
</feature>
<dbReference type="InterPro" id="IPR012171">
    <property type="entry name" value="Fatty_acid_desaturase"/>
</dbReference>
<dbReference type="Proteomes" id="UP001610446">
    <property type="component" value="Unassembled WGS sequence"/>
</dbReference>
<evidence type="ECO:0000256" key="6">
    <source>
        <dbReference type="ARBA" id="ARBA00016939"/>
    </source>
</evidence>
<dbReference type="InterPro" id="IPR001199">
    <property type="entry name" value="Cyt_B5-like_heme/steroid-bd"/>
</dbReference>
<sequence length="565" mass="64611">MDEPFVPATARRKVLSRREIESRIANGQLIIILGTDVLRLDSWIKLHPGGELAIKHMVGRDATDEVNALHSTKALHAMKRFRVGSVDKRWVNFIPPIQGGQFRCYDDADDENPADLGSGISGELSSPPSSATSYTQDGEVSFRHRNSTSTKSPVPSPVLRAGSSPEPRFCVLDARTQEEIILDKADYPPLHGEHQHNITLKYRALNKRIESEGLYHCNYLAYAVEAFRYSILFALFILCLRRSWFGFAGLFLGCFWHQLVFTAHDAGHMGITHDFQTDTCIGIVVADFIGGLSLGWWKSSHNVHHIMTNSPEHDPDIELMPFFALSHRFFSSLRSTYYNRVMEYDVIAQFAVKYQHYMYYPILLFGRFNLYFLSWDYILTGLLSRGKGGYGAIWHRWLELAGQVFFWTWFGYGVCYLSIPTWRDRVLFVLISHMVTAPLHVQITLSHYGMSTANLGVHESFAQKMLRTTMDVDCPPWLDFFHGGLQFQAIHHLYPRIPRHNLRKTQRLVKEFCEDVQIPYAVFSFVDGNKKVLTKLGDIARQAKILEECRKVCASQEILSGHSAH</sequence>
<feature type="transmembrane region" description="Helical" evidence="17">
    <location>
        <begin position="245"/>
        <end position="263"/>
    </location>
</feature>
<accession>A0ABR4K7B2</accession>
<evidence type="ECO:0000256" key="15">
    <source>
        <dbReference type="ARBA" id="ARBA00023136"/>
    </source>
</evidence>
<feature type="transmembrane region" description="Helical" evidence="17">
    <location>
        <begin position="357"/>
        <end position="380"/>
    </location>
</feature>
<evidence type="ECO:0000256" key="4">
    <source>
        <dbReference type="ARBA" id="ARBA00009295"/>
    </source>
</evidence>
<reference evidence="19 20" key="1">
    <citation type="submission" date="2024-07" db="EMBL/GenBank/DDBJ databases">
        <title>Section-level genome sequencing and comparative genomics of Aspergillus sections Usti and Cavernicolus.</title>
        <authorList>
            <consortium name="Lawrence Berkeley National Laboratory"/>
            <person name="Nybo J.L."/>
            <person name="Vesth T.C."/>
            <person name="Theobald S."/>
            <person name="Frisvad J.C."/>
            <person name="Larsen T.O."/>
            <person name="Kjaerboelling I."/>
            <person name="Rothschild-Mancinelli K."/>
            <person name="Lyhne E.K."/>
            <person name="Kogle M.E."/>
            <person name="Barry K."/>
            <person name="Clum A."/>
            <person name="Na H."/>
            <person name="Ledsgaard L."/>
            <person name="Lin J."/>
            <person name="Lipzen A."/>
            <person name="Kuo A."/>
            <person name="Riley R."/>
            <person name="Mondo S."/>
            <person name="Labutti K."/>
            <person name="Haridas S."/>
            <person name="Pangalinan J."/>
            <person name="Salamov A.A."/>
            <person name="Simmons B.A."/>
            <person name="Magnuson J.K."/>
            <person name="Chen J."/>
            <person name="Drula E."/>
            <person name="Henrissat B."/>
            <person name="Wiebenga A."/>
            <person name="Lubbers R.J."/>
            <person name="Gomes A.C."/>
            <person name="Makela M.R."/>
            <person name="Stajich J."/>
            <person name="Grigoriev I.V."/>
            <person name="Mortensen U.H."/>
            <person name="De Vries R.P."/>
            <person name="Baker S.E."/>
            <person name="Andersen M.R."/>
        </authorList>
    </citation>
    <scope>NUCLEOTIDE SEQUENCE [LARGE SCALE GENOMIC DNA]</scope>
    <source>
        <strain evidence="19 20">CBS 123904</strain>
    </source>
</reference>
<keyword evidence="14" id="KW-0443">Lipid metabolism</keyword>
<keyword evidence="11 17" id="KW-1133">Transmembrane helix</keyword>
<comment type="pathway">
    <text evidence="3">Sphingolipid metabolism.</text>
</comment>
<dbReference type="InterPro" id="IPR036400">
    <property type="entry name" value="Cyt_B5-like_heme/steroid_sf"/>
</dbReference>
<dbReference type="PIRSF" id="PIRSF015921">
    <property type="entry name" value="FA_sphinglp_des"/>
    <property type="match status" value="1"/>
</dbReference>
<evidence type="ECO:0000256" key="16">
    <source>
        <dbReference type="SAM" id="MobiDB-lite"/>
    </source>
</evidence>
<proteinExistence type="inferred from homology"/>
<evidence type="ECO:0000313" key="20">
    <source>
        <dbReference type="Proteomes" id="UP001610446"/>
    </source>
</evidence>
<evidence type="ECO:0000256" key="9">
    <source>
        <dbReference type="ARBA" id="ARBA00022723"/>
    </source>
</evidence>
<evidence type="ECO:0000256" key="17">
    <source>
        <dbReference type="SAM" id="Phobius"/>
    </source>
</evidence>
<feature type="transmembrane region" description="Helical" evidence="17">
    <location>
        <begin position="219"/>
        <end position="238"/>
    </location>
</feature>
<comment type="subcellular location">
    <subcellularLocation>
        <location evidence="1">Membrane</location>
        <topology evidence="1">Multi-pass membrane protein</topology>
    </subcellularLocation>
</comment>
<keyword evidence="13" id="KW-0408">Iron</keyword>
<dbReference type="PROSITE" id="PS50255">
    <property type="entry name" value="CYTOCHROME_B5_2"/>
    <property type="match status" value="1"/>
</dbReference>
<evidence type="ECO:0000256" key="12">
    <source>
        <dbReference type="ARBA" id="ARBA00023002"/>
    </source>
</evidence>
<feature type="transmembrane region" description="Helical" evidence="17">
    <location>
        <begin position="426"/>
        <end position="445"/>
    </location>
</feature>
<keyword evidence="9" id="KW-0479">Metal-binding</keyword>
<feature type="compositionally biased region" description="Polar residues" evidence="16">
    <location>
        <begin position="123"/>
        <end position="138"/>
    </location>
</feature>
<keyword evidence="15 17" id="KW-0472">Membrane</keyword>
<comment type="caution">
    <text evidence="19">The sequence shown here is derived from an EMBL/GenBank/DDBJ whole genome shotgun (WGS) entry which is preliminary data.</text>
</comment>